<dbReference type="InterPro" id="IPR052160">
    <property type="entry name" value="Gypsy_RT_Integrase-like"/>
</dbReference>
<feature type="compositionally biased region" description="Basic and acidic residues" evidence="1">
    <location>
        <begin position="55"/>
        <end position="66"/>
    </location>
</feature>
<evidence type="ECO:0000313" key="4">
    <source>
        <dbReference type="EMBL" id="KAE9295826.1"/>
    </source>
</evidence>
<feature type="compositionally biased region" description="Basic and acidic residues" evidence="1">
    <location>
        <begin position="460"/>
        <end position="469"/>
    </location>
</feature>
<dbReference type="EMBL" id="QXFV01002578">
    <property type="protein sequence ID" value="KAE8985900.1"/>
    <property type="molecule type" value="Genomic_DNA"/>
</dbReference>
<dbReference type="InterPro" id="IPR041588">
    <property type="entry name" value="Integrase_H2C2"/>
</dbReference>
<dbReference type="InterPro" id="IPR001584">
    <property type="entry name" value="Integrase_cat-core"/>
</dbReference>
<dbReference type="InterPro" id="IPR036397">
    <property type="entry name" value="RNaseH_sf"/>
</dbReference>
<feature type="domain" description="Integrase catalytic" evidence="2">
    <location>
        <begin position="250"/>
        <end position="420"/>
    </location>
</feature>
<dbReference type="Pfam" id="PF17921">
    <property type="entry name" value="Integrase_H2C2"/>
    <property type="match status" value="1"/>
</dbReference>
<dbReference type="InterPro" id="IPR012337">
    <property type="entry name" value="RNaseH-like_sf"/>
</dbReference>
<dbReference type="PROSITE" id="PS50994">
    <property type="entry name" value="INTEGRASE"/>
    <property type="match status" value="1"/>
</dbReference>
<dbReference type="GO" id="GO:0003676">
    <property type="term" value="F:nucleic acid binding"/>
    <property type="evidence" value="ECO:0007669"/>
    <property type="project" value="InterPro"/>
</dbReference>
<feature type="region of interest" description="Disordered" evidence="1">
    <location>
        <begin position="1"/>
        <end position="95"/>
    </location>
</feature>
<feature type="region of interest" description="Disordered" evidence="1">
    <location>
        <begin position="460"/>
        <end position="480"/>
    </location>
</feature>
<comment type="caution">
    <text evidence="3">The sequence shown here is derived from an EMBL/GenBank/DDBJ whole genome shotgun (WGS) entry which is preliminary data.</text>
</comment>
<name>A0A6A3IUT3_9STRA</name>
<dbReference type="FunFam" id="1.10.340.70:FF:000001">
    <property type="entry name" value="Retrovirus-related Pol polyprotein from transposon gypsy-like Protein"/>
    <property type="match status" value="1"/>
</dbReference>
<feature type="compositionally biased region" description="Polar residues" evidence="1">
    <location>
        <begin position="68"/>
        <end position="80"/>
    </location>
</feature>
<dbReference type="AlphaFoldDB" id="A0A6A3IUT3"/>
<dbReference type="Gene3D" id="1.10.340.70">
    <property type="match status" value="1"/>
</dbReference>
<organism evidence="3 5">
    <name type="scientific">Phytophthora rubi</name>
    <dbReference type="NCBI Taxonomy" id="129364"/>
    <lineage>
        <taxon>Eukaryota</taxon>
        <taxon>Sar</taxon>
        <taxon>Stramenopiles</taxon>
        <taxon>Oomycota</taxon>
        <taxon>Peronosporomycetes</taxon>
        <taxon>Peronosporales</taxon>
        <taxon>Peronosporaceae</taxon>
        <taxon>Phytophthora</taxon>
    </lineage>
</organism>
<evidence type="ECO:0000256" key="1">
    <source>
        <dbReference type="SAM" id="MobiDB-lite"/>
    </source>
</evidence>
<dbReference type="Proteomes" id="UP000429607">
    <property type="component" value="Unassembled WGS sequence"/>
</dbReference>
<evidence type="ECO:0000313" key="5">
    <source>
        <dbReference type="Proteomes" id="UP000429607"/>
    </source>
</evidence>
<dbReference type="SUPFAM" id="SSF53098">
    <property type="entry name" value="Ribonuclease H-like"/>
    <property type="match status" value="1"/>
</dbReference>
<evidence type="ECO:0000313" key="3">
    <source>
        <dbReference type="EMBL" id="KAE8985900.1"/>
    </source>
</evidence>
<dbReference type="Gene3D" id="3.30.420.10">
    <property type="entry name" value="Ribonuclease H-like superfamily/Ribonuclease H"/>
    <property type="match status" value="1"/>
</dbReference>
<proteinExistence type="predicted"/>
<accession>A0A6A3IUT3</accession>
<evidence type="ECO:0000259" key="2">
    <source>
        <dbReference type="PROSITE" id="PS50994"/>
    </source>
</evidence>
<sequence>MGVQDASAAVESRTTTTETTGASATSRTAPAAATPAPRASRAPASRPATTRGARRKETTPTAHGEKTATMQDAPTASTKATTEKRSMEGATKANTTKEAIVTTGVALMTQNATNNAVVVTNGAGDLGHDDEDAPVDDTLQLSDDELMVAQKRSKFVKRLLADGRYGSMKVETKFGLVTIETANGWRVVLPPTLWSMVFKEMHGTVWSGHLRGPHTYGRVAQLYWWPGLYREVRRWVRGCQECGSRKAKPREVIPPLRSLRGGAVGDRWALDVAGPFPVADGGDRYVIAAVEYVTRYAVASCVTEHTTQTVATFIMQEVVLRFGVFRELLTDGAPELTGKVTEELVQLLQARQTNSVPYRPQMVGLVERFHRSWKDCVATSMQDERQTDWNLWVKFAVYSYNSARHSTVALSPNELMMGRRLRAPNELLRRSEVTEAGELPAYHTDLLKAMERSQQCVEQARRREQERQARYYNRKTRNRR</sequence>
<keyword evidence="6" id="KW-1185">Reference proteome</keyword>
<dbReference type="PANTHER" id="PTHR47266">
    <property type="entry name" value="ENDONUCLEASE-RELATED"/>
    <property type="match status" value="1"/>
</dbReference>
<dbReference type="EMBL" id="QXFT01002597">
    <property type="protein sequence ID" value="KAE9295826.1"/>
    <property type="molecule type" value="Genomic_DNA"/>
</dbReference>
<evidence type="ECO:0000313" key="6">
    <source>
        <dbReference type="Proteomes" id="UP000434957"/>
    </source>
</evidence>
<reference evidence="3 5" key="1">
    <citation type="submission" date="2018-09" db="EMBL/GenBank/DDBJ databases">
        <title>Genomic investigation of the strawberry pathogen Phytophthora fragariae indicates pathogenicity is determined by transcriptional variation in three key races.</title>
        <authorList>
            <person name="Adams T.M."/>
            <person name="Armitage A.D."/>
            <person name="Sobczyk M.K."/>
            <person name="Bates H.J."/>
            <person name="Dunwell J.M."/>
            <person name="Nellist C.F."/>
            <person name="Harrison R.J."/>
        </authorList>
    </citation>
    <scope>NUCLEOTIDE SEQUENCE [LARGE SCALE GENOMIC DNA]</scope>
    <source>
        <strain evidence="3 5">SCRP249</strain>
        <strain evidence="4 6">SCRP333</strain>
    </source>
</reference>
<gene>
    <name evidence="3" type="ORF">PR001_g22757</name>
    <name evidence="4" type="ORF">PR003_g23910</name>
</gene>
<protein>
    <recommendedName>
        <fullName evidence="2">Integrase catalytic domain-containing protein</fullName>
    </recommendedName>
</protein>
<feature type="compositionally biased region" description="Low complexity" evidence="1">
    <location>
        <begin position="1"/>
        <end position="51"/>
    </location>
</feature>
<dbReference type="Pfam" id="PF00665">
    <property type="entry name" value="rve"/>
    <property type="match status" value="1"/>
</dbReference>
<dbReference type="GO" id="GO:0015074">
    <property type="term" value="P:DNA integration"/>
    <property type="evidence" value="ECO:0007669"/>
    <property type="project" value="InterPro"/>
</dbReference>
<dbReference type="Proteomes" id="UP000434957">
    <property type="component" value="Unassembled WGS sequence"/>
</dbReference>